<gene>
    <name evidence="2" type="ORF">AVEN_61404_1</name>
</gene>
<keyword evidence="3" id="KW-1185">Reference proteome</keyword>
<dbReference type="Proteomes" id="UP000499080">
    <property type="component" value="Unassembled WGS sequence"/>
</dbReference>
<dbReference type="GO" id="GO:0003824">
    <property type="term" value="F:catalytic activity"/>
    <property type="evidence" value="ECO:0007669"/>
    <property type="project" value="InterPro"/>
</dbReference>
<sequence>MASLLYKSSILWKENWLDFHLTGVIHAENGKTAILVRNNALDVVELVKSTFITAAQVSDRNLSVTVMTVYFPPSSDKEELVVRLSLTISKLKNSCVLVGGDINMRHRLWGPEVRDHRSNNKGLPFVDFLLETRLNVWNDPASPPTFVHVGESWIDVTVASDVLDYAAHSWRVITGTLSDHNYITYDLRHGERR</sequence>
<accession>A0A4Y2QFB7</accession>
<evidence type="ECO:0000313" key="2">
    <source>
        <dbReference type="EMBL" id="GBN62171.1"/>
    </source>
</evidence>
<comment type="caution">
    <text evidence="2">The sequence shown here is derived from an EMBL/GenBank/DDBJ whole genome shotgun (WGS) entry which is preliminary data.</text>
</comment>
<proteinExistence type="predicted"/>
<name>A0A4Y2QFB7_ARAVE</name>
<dbReference type="Gene3D" id="3.60.10.10">
    <property type="entry name" value="Endonuclease/exonuclease/phosphatase"/>
    <property type="match status" value="1"/>
</dbReference>
<dbReference type="InterPro" id="IPR005135">
    <property type="entry name" value="Endo/exonuclease/phosphatase"/>
</dbReference>
<dbReference type="AlphaFoldDB" id="A0A4Y2QFB7"/>
<dbReference type="PANTHER" id="PTHR33273">
    <property type="entry name" value="DOMAIN-CONTAINING PROTEIN, PUTATIVE-RELATED"/>
    <property type="match status" value="1"/>
</dbReference>
<dbReference type="OrthoDB" id="6437148at2759"/>
<evidence type="ECO:0000259" key="1">
    <source>
        <dbReference type="Pfam" id="PF14529"/>
    </source>
</evidence>
<reference evidence="2 3" key="1">
    <citation type="journal article" date="2019" name="Sci. Rep.">
        <title>Orb-weaving spider Araneus ventricosus genome elucidates the spidroin gene catalogue.</title>
        <authorList>
            <person name="Kono N."/>
            <person name="Nakamura H."/>
            <person name="Ohtoshi R."/>
            <person name="Moran D.A.P."/>
            <person name="Shinohara A."/>
            <person name="Yoshida Y."/>
            <person name="Fujiwara M."/>
            <person name="Mori M."/>
            <person name="Tomita M."/>
            <person name="Arakawa K."/>
        </authorList>
    </citation>
    <scope>NUCLEOTIDE SEQUENCE [LARGE SCALE GENOMIC DNA]</scope>
</reference>
<dbReference type="SUPFAM" id="SSF56219">
    <property type="entry name" value="DNase I-like"/>
    <property type="match status" value="1"/>
</dbReference>
<dbReference type="InterPro" id="IPR036691">
    <property type="entry name" value="Endo/exonu/phosph_ase_sf"/>
</dbReference>
<dbReference type="EMBL" id="BGPR01013779">
    <property type="protein sequence ID" value="GBN62171.1"/>
    <property type="molecule type" value="Genomic_DNA"/>
</dbReference>
<dbReference type="Pfam" id="PF14529">
    <property type="entry name" value="Exo_endo_phos_2"/>
    <property type="match status" value="1"/>
</dbReference>
<protein>
    <recommendedName>
        <fullName evidence="1">Endonuclease/exonuclease/phosphatase domain-containing protein</fullName>
    </recommendedName>
</protein>
<organism evidence="2 3">
    <name type="scientific">Araneus ventricosus</name>
    <name type="common">Orbweaver spider</name>
    <name type="synonym">Epeira ventricosa</name>
    <dbReference type="NCBI Taxonomy" id="182803"/>
    <lineage>
        <taxon>Eukaryota</taxon>
        <taxon>Metazoa</taxon>
        <taxon>Ecdysozoa</taxon>
        <taxon>Arthropoda</taxon>
        <taxon>Chelicerata</taxon>
        <taxon>Arachnida</taxon>
        <taxon>Araneae</taxon>
        <taxon>Araneomorphae</taxon>
        <taxon>Entelegynae</taxon>
        <taxon>Araneoidea</taxon>
        <taxon>Araneidae</taxon>
        <taxon>Araneus</taxon>
    </lineage>
</organism>
<feature type="domain" description="Endonuclease/exonuclease/phosphatase" evidence="1">
    <location>
        <begin position="65"/>
        <end position="183"/>
    </location>
</feature>
<dbReference type="PANTHER" id="PTHR33273:SF2">
    <property type="entry name" value="ENDONUCLEASE_EXONUCLEASE_PHOSPHATASE DOMAIN-CONTAINING PROTEIN"/>
    <property type="match status" value="1"/>
</dbReference>
<evidence type="ECO:0000313" key="3">
    <source>
        <dbReference type="Proteomes" id="UP000499080"/>
    </source>
</evidence>